<evidence type="ECO:0000313" key="2">
    <source>
        <dbReference type="Proteomes" id="UP000712673"/>
    </source>
</evidence>
<reference evidence="1" key="1">
    <citation type="submission" date="2019-03" db="EMBL/GenBank/DDBJ databases">
        <title>Lake Tanganyika Metagenome-Assembled Genomes (MAGs).</title>
        <authorList>
            <person name="Tran P."/>
        </authorList>
    </citation>
    <scope>NUCLEOTIDE SEQUENCE</scope>
    <source>
        <strain evidence="1">K_DeepCast_65m_m2_066</strain>
    </source>
</reference>
<name>A0A937VX88_UNCTE</name>
<dbReference type="AlphaFoldDB" id="A0A937VX88"/>
<comment type="caution">
    <text evidence="1">The sequence shown here is derived from an EMBL/GenBank/DDBJ whole genome shotgun (WGS) entry which is preliminary data.</text>
</comment>
<protein>
    <recommendedName>
        <fullName evidence="3">Lipoprotein</fullName>
    </recommendedName>
</protein>
<sequence>MRAHVRAWRWLIPHLFLGLAGGGLTACAPLKGYVGAELPKEQVAVVSIDTTHIRSATVDGLAFGAAGVSLLPGAHQFQFIVVHGDRPYHCRPYTLVDSYGFDRCQKEREAEIRKGKKDPRTCALSSYTRYRQTCLRDYRDATCEATLTLLPGKEYELATPSSFHTPPTLSAALVSGTFLSKDRQGIPLNSVCRSVGTRTETEDYEATSVW</sequence>
<gene>
    <name evidence="1" type="ORF">FJZ47_02755</name>
</gene>
<accession>A0A937VX88</accession>
<dbReference type="PROSITE" id="PS51257">
    <property type="entry name" value="PROKAR_LIPOPROTEIN"/>
    <property type="match status" value="1"/>
</dbReference>
<dbReference type="Proteomes" id="UP000712673">
    <property type="component" value="Unassembled WGS sequence"/>
</dbReference>
<proteinExistence type="predicted"/>
<organism evidence="1 2">
    <name type="scientific">Tectimicrobiota bacterium</name>
    <dbReference type="NCBI Taxonomy" id="2528274"/>
    <lineage>
        <taxon>Bacteria</taxon>
        <taxon>Pseudomonadati</taxon>
        <taxon>Nitrospinota/Tectimicrobiota group</taxon>
        <taxon>Candidatus Tectimicrobiota</taxon>
    </lineage>
</organism>
<evidence type="ECO:0008006" key="3">
    <source>
        <dbReference type="Google" id="ProtNLM"/>
    </source>
</evidence>
<evidence type="ECO:0000313" key="1">
    <source>
        <dbReference type="EMBL" id="MBM3222711.1"/>
    </source>
</evidence>
<dbReference type="EMBL" id="VGLS01000046">
    <property type="protein sequence ID" value="MBM3222711.1"/>
    <property type="molecule type" value="Genomic_DNA"/>
</dbReference>